<dbReference type="InterPro" id="IPR027417">
    <property type="entry name" value="P-loop_NTPase"/>
</dbReference>
<dbReference type="RefSeq" id="WP_231120719.1">
    <property type="nucleotide sequence ID" value="NZ_CP015607.1"/>
</dbReference>
<organism evidence="1 2">
    <name type="scientific">Bacillus safensis</name>
    <dbReference type="NCBI Taxonomy" id="561879"/>
    <lineage>
        <taxon>Bacteria</taxon>
        <taxon>Bacillati</taxon>
        <taxon>Bacillota</taxon>
        <taxon>Bacilli</taxon>
        <taxon>Bacillales</taxon>
        <taxon>Bacillaceae</taxon>
        <taxon>Bacillus</taxon>
    </lineage>
</organism>
<evidence type="ECO:0000313" key="1">
    <source>
        <dbReference type="EMBL" id="APT45909.1"/>
    </source>
</evidence>
<dbReference type="Gene3D" id="3.40.50.300">
    <property type="entry name" value="P-loop containing nucleotide triphosphate hydrolases"/>
    <property type="match status" value="1"/>
</dbReference>
<proteinExistence type="predicted"/>
<sequence>MQSIKSVAAEALNAKMTFHSDFCEKHTYTRGNEDVIKPVRMMILNGKVVCPRCELEADEKKIQKDLERQIEFSQRTKNFNMLEKRSIFRDRTIAKATFDNYKVIEPEETANKRLMMDLVGYLKQGKVFNIFLQGHPGVGKSHLAYAALKALNVPPDPDNPEDMGKSCLFVNLADAAFAIQDSFNNKESKFTQGYVTGLIGDVDYLVIDDVGAETGSEHSKSEATNFIHKILYAVTSARQDKTTIYTSNLTGDKLKQMYDTKLVSRMTKKSKYILFRDTFDKRDEELPF</sequence>
<dbReference type="AlphaFoldDB" id="A0A1L6ZHB5"/>
<dbReference type="Proteomes" id="UP000185426">
    <property type="component" value="Chromosome"/>
</dbReference>
<reference evidence="1 2" key="1">
    <citation type="submission" date="2016-05" db="EMBL/GenBank/DDBJ databases">
        <title>Complete Genome and Methylome Analysis of Psychrotrophic Bacterial Isolates from Antarctic Lake Untersee.</title>
        <authorList>
            <person name="Fomenkov A."/>
            <person name="Akimov V.N."/>
            <person name="Vasilyeva L.V."/>
            <person name="Andersen D."/>
            <person name="Vincze T."/>
            <person name="Roberts R.J."/>
        </authorList>
    </citation>
    <scope>NUCLEOTIDE SEQUENCE [LARGE SCALE GENOMIC DNA]</scope>
    <source>
        <strain evidence="1 2">U14-5</strain>
    </source>
</reference>
<gene>
    <name evidence="1" type="ORF">BSA145_08330</name>
</gene>
<dbReference type="SUPFAM" id="SSF52540">
    <property type="entry name" value="P-loop containing nucleoside triphosphate hydrolases"/>
    <property type="match status" value="1"/>
</dbReference>
<protein>
    <submittedName>
        <fullName evidence="1">Uncharacterized protein</fullName>
    </submittedName>
</protein>
<evidence type="ECO:0000313" key="2">
    <source>
        <dbReference type="Proteomes" id="UP000185426"/>
    </source>
</evidence>
<dbReference type="PANTHER" id="PTHR30050">
    <property type="entry name" value="CHROMOSOMAL REPLICATION INITIATOR PROTEIN DNAA"/>
    <property type="match status" value="1"/>
</dbReference>
<dbReference type="EMBL" id="CP015607">
    <property type="protein sequence ID" value="APT45909.1"/>
    <property type="molecule type" value="Genomic_DNA"/>
</dbReference>
<dbReference type="PANTHER" id="PTHR30050:SF8">
    <property type="entry name" value="PRIMOSOMAL PROTEIN DNAI"/>
    <property type="match status" value="1"/>
</dbReference>
<dbReference type="GO" id="GO:0006260">
    <property type="term" value="P:DNA replication"/>
    <property type="evidence" value="ECO:0007669"/>
    <property type="project" value="TreeGrafter"/>
</dbReference>
<accession>A0A1L6ZHB5</accession>
<name>A0A1L6ZHB5_BACIA</name>